<dbReference type="Gene3D" id="3.60.110.10">
    <property type="entry name" value="Carbon-nitrogen hydrolase"/>
    <property type="match status" value="1"/>
</dbReference>
<dbReference type="Pfam" id="PF00795">
    <property type="entry name" value="CN_hydrolase"/>
    <property type="match status" value="1"/>
</dbReference>
<gene>
    <name evidence="2" type="ORF">SAMN05216178_3173</name>
</gene>
<accession>A0A1H4P6L1</accession>
<organism evidence="2 3">
    <name type="scientific">Pseudomonas saponiphila</name>
    <dbReference type="NCBI Taxonomy" id="556534"/>
    <lineage>
        <taxon>Bacteria</taxon>
        <taxon>Pseudomonadati</taxon>
        <taxon>Pseudomonadota</taxon>
        <taxon>Gammaproteobacteria</taxon>
        <taxon>Pseudomonadales</taxon>
        <taxon>Pseudomonadaceae</taxon>
        <taxon>Pseudomonas</taxon>
    </lineage>
</organism>
<dbReference type="InterPro" id="IPR036526">
    <property type="entry name" value="C-N_Hydrolase_sf"/>
</dbReference>
<evidence type="ECO:0000259" key="1">
    <source>
        <dbReference type="PROSITE" id="PS50263"/>
    </source>
</evidence>
<dbReference type="GO" id="GO:0016787">
    <property type="term" value="F:hydrolase activity"/>
    <property type="evidence" value="ECO:0007669"/>
    <property type="project" value="InterPro"/>
</dbReference>
<dbReference type="InterPro" id="IPR044083">
    <property type="entry name" value="RamA-like"/>
</dbReference>
<dbReference type="InterPro" id="IPR003010">
    <property type="entry name" value="C-N_Hydrolase"/>
</dbReference>
<keyword evidence="3" id="KW-1185">Reference proteome</keyword>
<dbReference type="AlphaFoldDB" id="A0A1H4P6L1"/>
<dbReference type="PANTHER" id="PTHR23088:SF27">
    <property type="entry name" value="DEAMINATED GLUTATHIONE AMIDASE"/>
    <property type="match status" value="1"/>
</dbReference>
<dbReference type="EMBL" id="FNTJ01000001">
    <property type="protein sequence ID" value="SEC03009.1"/>
    <property type="molecule type" value="Genomic_DNA"/>
</dbReference>
<dbReference type="SUPFAM" id="SSF56317">
    <property type="entry name" value="Carbon-nitrogen hydrolase"/>
    <property type="match status" value="1"/>
</dbReference>
<proteinExistence type="predicted"/>
<dbReference type="PROSITE" id="PS50263">
    <property type="entry name" value="CN_HYDROLASE"/>
    <property type="match status" value="1"/>
</dbReference>
<dbReference type="PANTHER" id="PTHR23088">
    <property type="entry name" value="NITRILASE-RELATED"/>
    <property type="match status" value="1"/>
</dbReference>
<reference evidence="3" key="1">
    <citation type="submission" date="2016-10" db="EMBL/GenBank/DDBJ databases">
        <authorList>
            <person name="Varghese N."/>
            <person name="Submissions S."/>
        </authorList>
    </citation>
    <scope>NUCLEOTIDE SEQUENCE [LARGE SCALE GENOMIC DNA]</scope>
    <source>
        <strain evidence="3">DSM 9751</strain>
    </source>
</reference>
<dbReference type="Proteomes" id="UP000198982">
    <property type="component" value="Unassembled WGS sequence"/>
</dbReference>
<evidence type="ECO:0000313" key="3">
    <source>
        <dbReference type="Proteomes" id="UP000198982"/>
    </source>
</evidence>
<feature type="domain" description="CN hydrolase" evidence="1">
    <location>
        <begin position="1"/>
        <end position="236"/>
    </location>
</feature>
<sequence length="274" mass="30192">MKLELVQMAGRDGDTAYNLQRTLEAIAACQDDTDILIFPESLITGFPSPHNIASLAEPLNGPSLSALQQVVRERDVAVVVGLTENDQGHYYNTSVLITPDGIALSYRKTHLWVGEGELVEAGDRYTTVEWRGVRIGLLICYDCEFPESARALAELGAELLLITDGNMQPYGFVHRTAVAARAQENQVFAAMVNRVGPGIDELTFAGGSTVVDPFGHLLFEAGQEECRHSLRLDMTRIASARQLYDYQADRRFALPGERCRHADGRRELLIPSCA</sequence>
<dbReference type="RefSeq" id="WP_092315037.1">
    <property type="nucleotide sequence ID" value="NZ_FNTJ01000001.1"/>
</dbReference>
<name>A0A1H4P6L1_9PSED</name>
<protein>
    <submittedName>
        <fullName evidence="2">(R)-amidase</fullName>
    </submittedName>
</protein>
<evidence type="ECO:0000313" key="2">
    <source>
        <dbReference type="EMBL" id="SEC03009.1"/>
    </source>
</evidence>
<dbReference type="CDD" id="cd07576">
    <property type="entry name" value="R-amidase_like"/>
    <property type="match status" value="1"/>
</dbReference>